<name>A0A0D2CM73_9EURO</name>
<accession>A0A0D2CM73</accession>
<dbReference type="CDD" id="cd17356">
    <property type="entry name" value="MFS_HXT"/>
    <property type="match status" value="1"/>
</dbReference>
<dbReference type="SUPFAM" id="SSF103473">
    <property type="entry name" value="MFS general substrate transporter"/>
    <property type="match status" value="1"/>
</dbReference>
<evidence type="ECO:0000256" key="4">
    <source>
        <dbReference type="ARBA" id="ARBA00022692"/>
    </source>
</evidence>
<dbReference type="AlphaFoldDB" id="A0A0D2CM73"/>
<evidence type="ECO:0000256" key="5">
    <source>
        <dbReference type="ARBA" id="ARBA00022989"/>
    </source>
</evidence>
<dbReference type="GO" id="GO:0005351">
    <property type="term" value="F:carbohydrate:proton symporter activity"/>
    <property type="evidence" value="ECO:0007669"/>
    <property type="project" value="TreeGrafter"/>
</dbReference>
<dbReference type="Pfam" id="PF00083">
    <property type="entry name" value="Sugar_tr"/>
    <property type="match status" value="1"/>
</dbReference>
<feature type="transmembrane region" description="Helical" evidence="8">
    <location>
        <begin position="150"/>
        <end position="168"/>
    </location>
</feature>
<evidence type="ECO:0000313" key="10">
    <source>
        <dbReference type="EMBL" id="KIW50937.1"/>
    </source>
</evidence>
<dbReference type="EMBL" id="KN847322">
    <property type="protein sequence ID" value="KIW50937.1"/>
    <property type="molecule type" value="Genomic_DNA"/>
</dbReference>
<evidence type="ECO:0000256" key="6">
    <source>
        <dbReference type="ARBA" id="ARBA00023136"/>
    </source>
</evidence>
<keyword evidence="3 7" id="KW-0813">Transport</keyword>
<dbReference type="InterPro" id="IPR005829">
    <property type="entry name" value="Sugar_transporter_CS"/>
</dbReference>
<dbReference type="PROSITE" id="PS50850">
    <property type="entry name" value="MFS"/>
    <property type="match status" value="1"/>
</dbReference>
<dbReference type="PANTHER" id="PTHR48022">
    <property type="entry name" value="PLASTIDIC GLUCOSE TRANSPORTER 4"/>
    <property type="match status" value="1"/>
</dbReference>
<dbReference type="PROSITE" id="PS00217">
    <property type="entry name" value="SUGAR_TRANSPORT_2"/>
    <property type="match status" value="1"/>
</dbReference>
<feature type="transmembrane region" description="Helical" evidence="8">
    <location>
        <begin position="12"/>
        <end position="37"/>
    </location>
</feature>
<evidence type="ECO:0000256" key="1">
    <source>
        <dbReference type="ARBA" id="ARBA00004141"/>
    </source>
</evidence>
<dbReference type="InterPro" id="IPR003663">
    <property type="entry name" value="Sugar/inositol_transpt"/>
</dbReference>
<dbReference type="InterPro" id="IPR020846">
    <property type="entry name" value="MFS_dom"/>
</dbReference>
<evidence type="ECO:0000256" key="2">
    <source>
        <dbReference type="ARBA" id="ARBA00010992"/>
    </source>
</evidence>
<dbReference type="OrthoDB" id="4142200at2759"/>
<evidence type="ECO:0000256" key="3">
    <source>
        <dbReference type="ARBA" id="ARBA00022448"/>
    </source>
</evidence>
<dbReference type="PRINTS" id="PR00171">
    <property type="entry name" value="SUGRTRNSPORT"/>
</dbReference>
<dbReference type="InterPro" id="IPR036259">
    <property type="entry name" value="MFS_trans_sf"/>
</dbReference>
<sequence length="513" mass="57190">MAILRGHRITNIYAVAGLCTIGGLIQGFDVSSMSAIIGTQEYKEYFNNPDSVTQGGITASMAGGSLLGALFASWLGDRIGRRDSLFVACVVWLVGSAIMAAVQDIPMLIASRVINGFAVGILTSQGPILIAEISPPNLRGRLISLQQWMITWGILIMYFISFGCSYIKNSTASFRIPWALQTIPTLILMAALPFLPRSPRWLASKDRWDEALDILAALHSKGNKQDPLILTEVRQIRDKIELERQNKSVSWMELLKRKNIIRVHCAIFAHIWSQYSGTNAMMFYIVYIFQMAGLGKNTLVIASIQYVINVVMTLPALAFMDKWPRRKVMMIGSCGMAIWLFTEGALMASYGHAVPGGLNGVSTVTWTVDNSAASKAIIACSYLFIATYATTWGPVGWIYPAEIIPLYIRSKSVSLATVFNWSMNFSLTFFTPPAFRNIQWKATAFVHVFLLFQETQGKSLEEIDPVFDNESIWAFKVKHHPEEFKHEIEHTKQLKVAGLEPTKIEVEVADKRA</sequence>
<evidence type="ECO:0000259" key="9">
    <source>
        <dbReference type="PROSITE" id="PS50850"/>
    </source>
</evidence>
<dbReference type="GeneID" id="25331622"/>
<dbReference type="InterPro" id="IPR050360">
    <property type="entry name" value="MFS_Sugar_Transporters"/>
</dbReference>
<evidence type="ECO:0000313" key="11">
    <source>
        <dbReference type="Proteomes" id="UP000054342"/>
    </source>
</evidence>
<protein>
    <recommendedName>
        <fullName evidence="9">Major facilitator superfamily (MFS) profile domain-containing protein</fullName>
    </recommendedName>
</protein>
<comment type="similarity">
    <text evidence="2 7">Belongs to the major facilitator superfamily. Sugar transporter (TC 2.A.1.1) family.</text>
</comment>
<feature type="transmembrane region" description="Helical" evidence="8">
    <location>
        <begin position="373"/>
        <end position="399"/>
    </location>
</feature>
<dbReference type="Gene3D" id="1.20.1250.20">
    <property type="entry name" value="MFS general substrate transporter like domains"/>
    <property type="match status" value="1"/>
</dbReference>
<keyword evidence="6 8" id="KW-0472">Membrane</keyword>
<evidence type="ECO:0000256" key="8">
    <source>
        <dbReference type="SAM" id="Phobius"/>
    </source>
</evidence>
<reference evidence="10 11" key="1">
    <citation type="submission" date="2015-01" db="EMBL/GenBank/DDBJ databases">
        <title>The Genome Sequence of Exophiala xenobiotica CBS118157.</title>
        <authorList>
            <consortium name="The Broad Institute Genomics Platform"/>
            <person name="Cuomo C."/>
            <person name="de Hoog S."/>
            <person name="Gorbushina A."/>
            <person name="Stielow B."/>
            <person name="Teixiera M."/>
            <person name="Abouelleil A."/>
            <person name="Chapman S.B."/>
            <person name="Priest M."/>
            <person name="Young S.K."/>
            <person name="Wortman J."/>
            <person name="Nusbaum C."/>
            <person name="Birren B."/>
        </authorList>
    </citation>
    <scope>NUCLEOTIDE SEQUENCE [LARGE SCALE GENOMIC DNA]</scope>
    <source>
        <strain evidence="10 11">CBS 118157</strain>
    </source>
</reference>
<dbReference type="RefSeq" id="XP_013311521.1">
    <property type="nucleotide sequence ID" value="XM_013456067.1"/>
</dbReference>
<dbReference type="PANTHER" id="PTHR48022:SF7">
    <property type="entry name" value="MAJOR FACILITATOR SUPERFAMILY (MFS) PROFILE DOMAIN-CONTAINING PROTEIN-RELATED"/>
    <property type="match status" value="1"/>
</dbReference>
<feature type="transmembrane region" description="Helical" evidence="8">
    <location>
        <begin position="85"/>
        <end position="103"/>
    </location>
</feature>
<organism evidence="10 11">
    <name type="scientific">Exophiala xenobiotica</name>
    <dbReference type="NCBI Taxonomy" id="348802"/>
    <lineage>
        <taxon>Eukaryota</taxon>
        <taxon>Fungi</taxon>
        <taxon>Dikarya</taxon>
        <taxon>Ascomycota</taxon>
        <taxon>Pezizomycotina</taxon>
        <taxon>Eurotiomycetes</taxon>
        <taxon>Chaetothyriomycetidae</taxon>
        <taxon>Chaetothyriales</taxon>
        <taxon>Herpotrichiellaceae</taxon>
        <taxon>Exophiala</taxon>
    </lineage>
</organism>
<feature type="domain" description="Major facilitator superfamily (MFS) profile" evidence="9">
    <location>
        <begin position="15"/>
        <end position="471"/>
    </location>
</feature>
<dbReference type="GO" id="GO:0016020">
    <property type="term" value="C:membrane"/>
    <property type="evidence" value="ECO:0007669"/>
    <property type="project" value="UniProtKB-SubCell"/>
</dbReference>
<evidence type="ECO:0000256" key="7">
    <source>
        <dbReference type="RuleBase" id="RU003346"/>
    </source>
</evidence>
<dbReference type="Proteomes" id="UP000054342">
    <property type="component" value="Unassembled WGS sequence"/>
</dbReference>
<proteinExistence type="inferred from homology"/>
<keyword evidence="4 8" id="KW-0812">Transmembrane</keyword>
<keyword evidence="11" id="KW-1185">Reference proteome</keyword>
<keyword evidence="5 8" id="KW-1133">Transmembrane helix</keyword>
<dbReference type="HOGENOM" id="CLU_001265_30_12_1"/>
<feature type="transmembrane region" description="Helical" evidence="8">
    <location>
        <begin position="57"/>
        <end position="76"/>
    </location>
</feature>
<comment type="subcellular location">
    <subcellularLocation>
        <location evidence="1">Membrane</location>
        <topology evidence="1">Multi-pass membrane protein</topology>
    </subcellularLocation>
</comment>
<dbReference type="NCBIfam" id="TIGR00879">
    <property type="entry name" value="SP"/>
    <property type="match status" value="1"/>
</dbReference>
<dbReference type="InterPro" id="IPR005828">
    <property type="entry name" value="MFS_sugar_transport-like"/>
</dbReference>
<gene>
    <name evidence="10" type="ORF">PV05_09714</name>
</gene>
<feature type="transmembrane region" description="Helical" evidence="8">
    <location>
        <begin position="299"/>
        <end position="319"/>
    </location>
</feature>
<dbReference type="FunFam" id="1.20.1250.20:FF:000026">
    <property type="entry name" value="MFS quinate transporter QutD"/>
    <property type="match status" value="1"/>
</dbReference>
<feature type="transmembrane region" description="Helical" evidence="8">
    <location>
        <begin position="265"/>
        <end position="287"/>
    </location>
</feature>